<name>A0A0B6YQT8_9EUPU</name>
<feature type="non-terminal residue" evidence="1">
    <location>
        <position position="1"/>
    </location>
</feature>
<proteinExistence type="predicted"/>
<reference evidence="1" key="1">
    <citation type="submission" date="2014-12" db="EMBL/GenBank/DDBJ databases">
        <title>Insight into the proteome of Arion vulgaris.</title>
        <authorList>
            <person name="Aradska J."/>
            <person name="Bulat T."/>
            <person name="Smidak R."/>
            <person name="Sarate P."/>
            <person name="Gangsoo J."/>
            <person name="Sialana F."/>
            <person name="Bilban M."/>
            <person name="Lubec G."/>
        </authorList>
    </citation>
    <scope>NUCLEOTIDE SEQUENCE</scope>
    <source>
        <tissue evidence="1">Skin</tissue>
    </source>
</reference>
<feature type="non-terminal residue" evidence="1">
    <location>
        <position position="80"/>
    </location>
</feature>
<dbReference type="AlphaFoldDB" id="A0A0B6YQT8"/>
<protein>
    <submittedName>
        <fullName evidence="1">Uncharacterized protein</fullName>
    </submittedName>
</protein>
<dbReference type="EMBL" id="HACG01011733">
    <property type="protein sequence ID" value="CEK58598.1"/>
    <property type="molecule type" value="Transcribed_RNA"/>
</dbReference>
<evidence type="ECO:0000313" key="1">
    <source>
        <dbReference type="EMBL" id="CEK58598.1"/>
    </source>
</evidence>
<sequence>QRQQKKNYLSAKNEDPICRRCYIHHLPTKKRFYRFTTPPPSPIVQDSKRNHDIAGNHTYKQNALAAKDSTTTFIATGSRG</sequence>
<organism evidence="1">
    <name type="scientific">Arion vulgaris</name>
    <dbReference type="NCBI Taxonomy" id="1028688"/>
    <lineage>
        <taxon>Eukaryota</taxon>
        <taxon>Metazoa</taxon>
        <taxon>Spiralia</taxon>
        <taxon>Lophotrochozoa</taxon>
        <taxon>Mollusca</taxon>
        <taxon>Gastropoda</taxon>
        <taxon>Heterobranchia</taxon>
        <taxon>Euthyneura</taxon>
        <taxon>Panpulmonata</taxon>
        <taxon>Eupulmonata</taxon>
        <taxon>Stylommatophora</taxon>
        <taxon>Helicina</taxon>
        <taxon>Arionoidea</taxon>
        <taxon>Arionidae</taxon>
        <taxon>Arion</taxon>
    </lineage>
</organism>
<gene>
    <name evidence="1" type="primary">ORF33599</name>
</gene>
<accession>A0A0B6YQT8</accession>